<feature type="transmembrane region" description="Helical" evidence="1">
    <location>
        <begin position="149"/>
        <end position="170"/>
    </location>
</feature>
<feature type="transmembrane region" description="Helical" evidence="1">
    <location>
        <begin position="116"/>
        <end position="137"/>
    </location>
</feature>
<dbReference type="EMBL" id="JBHTCG010000001">
    <property type="protein sequence ID" value="MFC7380912.1"/>
    <property type="molecule type" value="Genomic_DNA"/>
</dbReference>
<keyword evidence="1" id="KW-0472">Membrane</keyword>
<organism evidence="2 3">
    <name type="scientific">Sphaerisporangium rhizosphaerae</name>
    <dbReference type="NCBI Taxonomy" id="2269375"/>
    <lineage>
        <taxon>Bacteria</taxon>
        <taxon>Bacillati</taxon>
        <taxon>Actinomycetota</taxon>
        <taxon>Actinomycetes</taxon>
        <taxon>Streptosporangiales</taxon>
        <taxon>Streptosporangiaceae</taxon>
        <taxon>Sphaerisporangium</taxon>
    </lineage>
</organism>
<comment type="caution">
    <text evidence="2">The sequence shown here is derived from an EMBL/GenBank/DDBJ whole genome shotgun (WGS) entry which is preliminary data.</text>
</comment>
<accession>A0ABW2NU19</accession>
<name>A0ABW2NU19_9ACTN</name>
<dbReference type="Proteomes" id="UP001596496">
    <property type="component" value="Unassembled WGS sequence"/>
</dbReference>
<feature type="transmembrane region" description="Helical" evidence="1">
    <location>
        <begin position="206"/>
        <end position="227"/>
    </location>
</feature>
<feature type="transmembrane region" description="Helical" evidence="1">
    <location>
        <begin position="54"/>
        <end position="70"/>
    </location>
</feature>
<evidence type="ECO:0000313" key="3">
    <source>
        <dbReference type="Proteomes" id="UP001596496"/>
    </source>
</evidence>
<keyword evidence="3" id="KW-1185">Reference proteome</keyword>
<evidence type="ECO:0000256" key="1">
    <source>
        <dbReference type="SAM" id="Phobius"/>
    </source>
</evidence>
<dbReference type="RefSeq" id="WP_380823899.1">
    <property type="nucleotide sequence ID" value="NZ_JBHTCG010000001.1"/>
</dbReference>
<proteinExistence type="predicted"/>
<sequence>MMVTEEPVISRSKQVKFAELAQRVYVRNGTEVQQAESAELRAGPLRRGSSRNRLAFVGVAWIVTHIYYLVFLQDQNYYTYDFMGSALLSLCAILAGSLTCMLCATRRGRPLTDPAICGTYILIFEIVFLVVNLAYALLDGEGLAYVETLPFFLLLALLPALTSLLVSGIIGVPGRCSVLQCVLTAIGVTIALFLCDHNRVFYDQLFVPTLDATMALIVTVEIFIRVIPSGIAGRQMVGTFVVDVILRMASAVGGSARKWRAIEWSADLIESPKPTRYAFGILRAAMRMRLSDLADMLRRAVCWMLATETRTWTPLTILLLWGGLETSEDTGLGAAILAVVGAGAVFQQGVRWLRGYLGVQVEKRKKKPE</sequence>
<reference evidence="3" key="1">
    <citation type="journal article" date="2019" name="Int. J. Syst. Evol. Microbiol.">
        <title>The Global Catalogue of Microorganisms (GCM) 10K type strain sequencing project: providing services to taxonomists for standard genome sequencing and annotation.</title>
        <authorList>
            <consortium name="The Broad Institute Genomics Platform"/>
            <consortium name="The Broad Institute Genome Sequencing Center for Infectious Disease"/>
            <person name="Wu L."/>
            <person name="Ma J."/>
        </authorList>
    </citation>
    <scope>NUCLEOTIDE SEQUENCE [LARGE SCALE GENOMIC DNA]</scope>
    <source>
        <strain evidence="3">CECT 7649</strain>
    </source>
</reference>
<keyword evidence="1" id="KW-0812">Transmembrane</keyword>
<gene>
    <name evidence="2" type="ORF">ACFQSB_01760</name>
</gene>
<evidence type="ECO:0000313" key="2">
    <source>
        <dbReference type="EMBL" id="MFC7380912.1"/>
    </source>
</evidence>
<protein>
    <submittedName>
        <fullName evidence="2">Uncharacterized protein</fullName>
    </submittedName>
</protein>
<feature type="transmembrane region" description="Helical" evidence="1">
    <location>
        <begin position="82"/>
        <end position="104"/>
    </location>
</feature>
<feature type="transmembrane region" description="Helical" evidence="1">
    <location>
        <begin position="177"/>
        <end position="194"/>
    </location>
</feature>
<keyword evidence="1" id="KW-1133">Transmembrane helix</keyword>